<proteinExistence type="predicted"/>
<organism evidence="1 2">
    <name type="scientific">Parelaphostrongylus tenuis</name>
    <name type="common">Meningeal worm</name>
    <dbReference type="NCBI Taxonomy" id="148309"/>
    <lineage>
        <taxon>Eukaryota</taxon>
        <taxon>Metazoa</taxon>
        <taxon>Ecdysozoa</taxon>
        <taxon>Nematoda</taxon>
        <taxon>Chromadorea</taxon>
        <taxon>Rhabditida</taxon>
        <taxon>Rhabditina</taxon>
        <taxon>Rhabditomorpha</taxon>
        <taxon>Strongyloidea</taxon>
        <taxon>Metastrongylidae</taxon>
        <taxon>Parelaphostrongylus</taxon>
    </lineage>
</organism>
<reference evidence="1" key="1">
    <citation type="submission" date="2021-06" db="EMBL/GenBank/DDBJ databases">
        <title>Parelaphostrongylus tenuis whole genome reference sequence.</title>
        <authorList>
            <person name="Garwood T.J."/>
            <person name="Larsen P.A."/>
            <person name="Fountain-Jones N.M."/>
            <person name="Garbe J.R."/>
            <person name="Macchietto M.G."/>
            <person name="Kania S.A."/>
            <person name="Gerhold R.W."/>
            <person name="Richards J.E."/>
            <person name="Wolf T.M."/>
        </authorList>
    </citation>
    <scope>NUCLEOTIDE SEQUENCE</scope>
    <source>
        <strain evidence="1">MNPRO001-30</strain>
        <tissue evidence="1">Meninges</tissue>
    </source>
</reference>
<protein>
    <submittedName>
        <fullName evidence="1">Uncharacterized protein</fullName>
    </submittedName>
</protein>
<dbReference type="Proteomes" id="UP001196413">
    <property type="component" value="Unassembled WGS sequence"/>
</dbReference>
<evidence type="ECO:0000313" key="1">
    <source>
        <dbReference type="EMBL" id="KAJ1363438.1"/>
    </source>
</evidence>
<evidence type="ECO:0000313" key="2">
    <source>
        <dbReference type="Proteomes" id="UP001196413"/>
    </source>
</evidence>
<comment type="caution">
    <text evidence="1">The sequence shown here is derived from an EMBL/GenBank/DDBJ whole genome shotgun (WGS) entry which is preliminary data.</text>
</comment>
<gene>
    <name evidence="1" type="ORF">KIN20_023312</name>
</gene>
<dbReference type="EMBL" id="JAHQIW010004720">
    <property type="protein sequence ID" value="KAJ1363438.1"/>
    <property type="molecule type" value="Genomic_DNA"/>
</dbReference>
<accession>A0AAD5MWN5</accession>
<name>A0AAD5MWN5_PARTN</name>
<dbReference type="AlphaFoldDB" id="A0AAD5MWN5"/>
<keyword evidence="2" id="KW-1185">Reference proteome</keyword>
<sequence>MPYTRNALDPHILADDDGRRWIICLKQEFWDMLAASRHLARSMGLHYADFPCQERRYVLADAFLCALADCLQGKAVAEAQTWLSALGKHLPEKVRKNVATWL</sequence>